<dbReference type="Pfam" id="PF13855">
    <property type="entry name" value="LRR_8"/>
    <property type="match status" value="1"/>
</dbReference>
<dbReference type="AlphaFoldDB" id="A0A182RDV1"/>
<feature type="compositionally biased region" description="Low complexity" evidence="4">
    <location>
        <begin position="344"/>
        <end position="383"/>
    </location>
</feature>
<dbReference type="InterPro" id="IPR032675">
    <property type="entry name" value="LRR_dom_sf"/>
</dbReference>
<evidence type="ECO:0000256" key="1">
    <source>
        <dbReference type="ARBA" id="ARBA00022614"/>
    </source>
</evidence>
<dbReference type="InterPro" id="IPR003591">
    <property type="entry name" value="Leu-rich_rpt_typical-subtyp"/>
</dbReference>
<protein>
    <submittedName>
        <fullName evidence="7">LRRCT domain-containing protein</fullName>
    </submittedName>
</protein>
<name>A0A182RDV1_ANOFN</name>
<feature type="compositionally biased region" description="Polar residues" evidence="4">
    <location>
        <begin position="848"/>
        <end position="861"/>
    </location>
</feature>
<proteinExistence type="predicted"/>
<evidence type="ECO:0000256" key="5">
    <source>
        <dbReference type="SAM" id="Phobius"/>
    </source>
</evidence>
<evidence type="ECO:0000256" key="2">
    <source>
        <dbReference type="ARBA" id="ARBA00022729"/>
    </source>
</evidence>
<keyword evidence="2" id="KW-0732">Signal</keyword>
<evidence type="ECO:0000256" key="4">
    <source>
        <dbReference type="SAM" id="MobiDB-lite"/>
    </source>
</evidence>
<dbReference type="PANTHER" id="PTHR24369">
    <property type="entry name" value="ANTIGEN BSP, PUTATIVE-RELATED"/>
    <property type="match status" value="1"/>
</dbReference>
<feature type="compositionally biased region" description="Low complexity" evidence="4">
    <location>
        <begin position="433"/>
        <end position="531"/>
    </location>
</feature>
<dbReference type="PANTHER" id="PTHR24369:SF210">
    <property type="entry name" value="CHAOPTIN-RELATED"/>
    <property type="match status" value="1"/>
</dbReference>
<feature type="region of interest" description="Disordered" evidence="4">
    <location>
        <begin position="796"/>
        <end position="874"/>
    </location>
</feature>
<feature type="compositionally biased region" description="Acidic residues" evidence="4">
    <location>
        <begin position="404"/>
        <end position="414"/>
    </location>
</feature>
<feature type="transmembrane region" description="Helical" evidence="5">
    <location>
        <begin position="688"/>
        <end position="713"/>
    </location>
</feature>
<dbReference type="InterPro" id="IPR000483">
    <property type="entry name" value="Cys-rich_flank_reg_C"/>
</dbReference>
<dbReference type="VEuPathDB" id="VectorBase:AFUN004373"/>
<evidence type="ECO:0000259" key="6">
    <source>
        <dbReference type="SMART" id="SM00082"/>
    </source>
</evidence>
<dbReference type="GO" id="GO:0005886">
    <property type="term" value="C:plasma membrane"/>
    <property type="evidence" value="ECO:0007669"/>
    <property type="project" value="TreeGrafter"/>
</dbReference>
<dbReference type="SUPFAM" id="SSF52058">
    <property type="entry name" value="L domain-like"/>
    <property type="match status" value="1"/>
</dbReference>
<feature type="compositionally biased region" description="Pro residues" evidence="4">
    <location>
        <begin position="802"/>
        <end position="812"/>
    </location>
</feature>
<feature type="compositionally biased region" description="Low complexity" evidence="4">
    <location>
        <begin position="393"/>
        <end position="403"/>
    </location>
</feature>
<dbReference type="EnsemblMetazoa" id="AFUN004373-RA">
    <property type="protein sequence ID" value="AFUN004373-PA"/>
    <property type="gene ID" value="AFUN004373"/>
</dbReference>
<dbReference type="SMART" id="SM00369">
    <property type="entry name" value="LRR_TYP"/>
    <property type="match status" value="5"/>
</dbReference>
<keyword evidence="3" id="KW-0677">Repeat</keyword>
<feature type="region of interest" description="Disordered" evidence="4">
    <location>
        <begin position="340"/>
        <end position="419"/>
    </location>
</feature>
<dbReference type="InterPro" id="IPR001611">
    <property type="entry name" value="Leu-rich_rpt"/>
</dbReference>
<evidence type="ECO:0000313" key="7">
    <source>
        <dbReference type="EnsemblMetazoa" id="AFUN004373-PA"/>
    </source>
</evidence>
<dbReference type="SMART" id="SM00082">
    <property type="entry name" value="LRRCT"/>
    <property type="match status" value="1"/>
</dbReference>
<feature type="region of interest" description="Disordered" evidence="4">
    <location>
        <begin position="738"/>
        <end position="757"/>
    </location>
</feature>
<feature type="domain" description="LRRCT" evidence="6">
    <location>
        <begin position="288"/>
        <end position="333"/>
    </location>
</feature>
<feature type="compositionally biased region" description="Polar residues" evidence="4">
    <location>
        <begin position="828"/>
        <end position="837"/>
    </location>
</feature>
<organism evidence="7">
    <name type="scientific">Anopheles funestus</name>
    <name type="common">African malaria mosquito</name>
    <dbReference type="NCBI Taxonomy" id="62324"/>
    <lineage>
        <taxon>Eukaryota</taxon>
        <taxon>Metazoa</taxon>
        <taxon>Ecdysozoa</taxon>
        <taxon>Arthropoda</taxon>
        <taxon>Hexapoda</taxon>
        <taxon>Insecta</taxon>
        <taxon>Pterygota</taxon>
        <taxon>Neoptera</taxon>
        <taxon>Endopterygota</taxon>
        <taxon>Diptera</taxon>
        <taxon>Nematocera</taxon>
        <taxon>Culicoidea</taxon>
        <taxon>Culicidae</taxon>
        <taxon>Anophelinae</taxon>
        <taxon>Anopheles</taxon>
    </lineage>
</organism>
<keyword evidence="1" id="KW-0433">Leucine-rich repeat</keyword>
<keyword evidence="5" id="KW-0472">Membrane</keyword>
<dbReference type="InterPro" id="IPR050541">
    <property type="entry name" value="LRR_TM_domain-containing"/>
</dbReference>
<sequence>MCLVLADIFTKADEKDTTTTTTPRPGKVYPLLVVNAIEDAAKCKIISQCFIECSDVNVINISVEVQELAKSNSCSSFGLNVLALKTSDDVLRRNWLQLDVDLEVVSLLLINSNIAMIEPESFDIGSMFGMTVLTLQSLKLDHLPTGIFLGLQSLKELNLLNLPLRRIDPYVLSPMKYSLTRLIIESSLDSIGPKNLTGSATLPRLEILSLEYNFFDDTLQQGTFANLPSLTSLYLRSSHITWLEVGVFHDICSTVKQIHLIGNKLTVIDPGTFDCLVGSEAKIYLKDNPWVCDCSQQYLQELLLTTNLVLDQPVCDSPVELKGMLVRNVALCPTPTASIVPSGELTTTLEPSSTLDPAEPSHTTMETTETSTITTTTQSTSLEDTTEIGTNGTDDVTSSYYDTTTEEETSEDDSTTTTTDTTYYTWETSSVSFTTTDSTTDTSVETTTEFTTTDFTTPEATSTDYTTDTTTTITDPTTTPTSTDTTTESTTMSTTTESTTSESTWSSTESTADQTTSTTTLSDATSGSSTTVNIPTVHPNSVQLQCESTANPISADIVVEKAKHRTVRSPDAGTIGLTVASRTKLFTVSEAQEGVVELLFDKTTYGAVLWFHDTSTLASVFSSNVESSAHCQTLSSQKLRIVNLVPDKNYIFCAFSLHEVMVSPFNCLPYRLLPLYGQRAWLVEDQKIMMISIIISSILVALLTGVLVTYCFFKSMSLYQSNHSKTSVLPVENNTVKNTYMSPMPPKKPLTPERPNIKRSVSDTSIESGRSYVSAVVPTNQFQYISWKMENRSRPSLEFYPNEPPPPPLPPHPSKRLKKQKSEIKINFPSQQQQQQGIYDEPAGTSYMGRTSTSTLHQSLRSNRHRASYGGVIH</sequence>
<accession>A0A182RDV1</accession>
<dbReference type="STRING" id="62324.A0A182RDV1"/>
<keyword evidence="5" id="KW-0812">Transmembrane</keyword>
<keyword evidence="5" id="KW-1133">Transmembrane helix</keyword>
<feature type="region of interest" description="Disordered" evidence="4">
    <location>
        <begin position="433"/>
        <end position="536"/>
    </location>
</feature>
<dbReference type="VEuPathDB" id="VectorBase:AFUN2_009290"/>
<reference evidence="7" key="1">
    <citation type="submission" date="2020-05" db="UniProtKB">
        <authorList>
            <consortium name="EnsemblMetazoa"/>
        </authorList>
    </citation>
    <scope>IDENTIFICATION</scope>
    <source>
        <strain evidence="7">FUMOZ</strain>
    </source>
</reference>
<evidence type="ECO:0000256" key="3">
    <source>
        <dbReference type="ARBA" id="ARBA00022737"/>
    </source>
</evidence>
<dbReference type="Gene3D" id="3.80.10.10">
    <property type="entry name" value="Ribonuclease Inhibitor"/>
    <property type="match status" value="1"/>
</dbReference>